<keyword evidence="3" id="KW-1185">Reference proteome</keyword>
<dbReference type="GO" id="GO:0010457">
    <property type="term" value="P:centriole-centriole cohesion"/>
    <property type="evidence" value="ECO:0007669"/>
    <property type="project" value="TreeGrafter"/>
</dbReference>
<evidence type="ECO:0000313" key="2">
    <source>
        <dbReference type="EMBL" id="CAG7817893.1"/>
    </source>
</evidence>
<sequence>MESNANMDMGRKFSTSESQELLFRDLEADTDFWTATNQLIANLGHDLRDVRLRALKCLWRKIDCGLVSTDTLSGRTDLINRLTLWIRADDPRDENYEGFQLVIRLFTSLSQHDDFRKLFIGNHLDTLLSKRRLEFGGEIRSSINRLLDRVGSFYIHCEGPADDTWLGNKSVPSISSAVSSKPSPKNIALASFHKMESEEKYPDADIPIQDFFPQFSKTRNPPINNDYYTPPWKKNKVIQVVSIKNIRLGPSDKRVLASTFESLNSKNEALVLMTCSFIRDVLLNDFPPEVFVQESAVSLSLAQIVQDTWMDEGVNFVAYQALIKLAQLLRFRFSQLNTSDYHISEGDYISENKGPQGYYGESFPLTATDLSASSTEYFISNICKILRVLSRSILYDSNRVTRWVLLYEFTITFQKCVQIFPNVNTKSLMMLLQEILYDLKSSGDTYSNSYSSRPLAPYLPTGDEEVIYGNFLMESVAYAYQGRLKDGSWEEPHKAIISFLVDIQNSSGHKGVFDAIQRLKEFSLVLLLKSQTRGRDHGEGNMKGRLSHSSSKDADKESVFRNPHWRDAFYRFLSVEPTSQEDEDLLVRVLDLIEFILTHVEGSHPLLEWVVPLCGAKGCAGFRLLLQHCNKNESDSSGTTLSSILRTLFDFYQCLLSKESTSSDQLTLLWELFSSFSQVMSEAAEEGYGSSATLHGVLYGIAYLSVVPCVKEKLLKNKQYLTALLHKVSESLSAFAERSSGDSFRNRGPIYYASLSMLHLIITMSKVANEKESTWEWIGKCIEIIPFLWSSEDLRARAAGFQICQTLCASTNGAMSLLSGLDNPALAWGICYRHLANPLEAPIVQHAASAVLVNLFNNWADIGKHSGYSQKDFPLEVNNYLEDMLKLISNVYWHNKLNRCEKSSKSRTSRDGSESSDDSASLYSYSGSGRSGGDNIMLGFTKGDAPEMQSFITPNVLSCLCKLFLSLVKNQTALGLIEEQKSNSKSYFVQTVINSGISSLLFRLLSNHEKMKATDMNEISWLRCCSALTSILEVLISISNLDRSSSVILIGDKRGLSHLIQLLLIRPPLNPSDKTQEMLSFVWINVFTLLSTLCTDAGNNFEDLERNVWSHWPIIFPKIISWLKNGAPVKCRQTVLTFSCSYLSMLTKHQSEKDMRESHQVLCLGLWKDEQCSYGRAWCKSLMEIWSESLDVDERVTVLHAIAALLSLSPDAKMFAIEKKLVVSLIEKIRSFGVKYFDPTESQSKKKNLDQWHDETFWVLAVLTSLLYDCKDGRETALESNLADNIHKIFKWWTWSPDRALLHAFIECLLNFTEEYSLGSHSLTVTTSLVGVAPRKVSTPQSLLVELLSILQSELDVIDKQPCLKTVDLCFSLLRNCSFAVECRTIMAKTAILSFIRRLHPNETKRWGTKQAHVKEEFLKFLVHVTINNDMQVLVAKVPECIEILLNLTGDPAPVSLLALQVLRNLCFNASNRPRFLCDATFIPTIVAKLRVSKDPGELESAGVTLWAIIANSEKGKLLAKQASSSSGVTIAIQHLLQLQKSSNDLSQEKQDFTDLVTVLSKVNSILGETRVSSH</sequence>
<feature type="region of interest" description="Disordered" evidence="1">
    <location>
        <begin position="534"/>
        <end position="557"/>
    </location>
</feature>
<proteinExistence type="predicted"/>
<dbReference type="PANTHER" id="PTHR31691">
    <property type="entry name" value="ROTATIN"/>
    <property type="match status" value="1"/>
</dbReference>
<comment type="caution">
    <text evidence="2">The sequence shown here is derived from an EMBL/GenBank/DDBJ whole genome shotgun (WGS) entry which is preliminary data.</text>
</comment>
<dbReference type="GO" id="GO:0007099">
    <property type="term" value="P:centriole replication"/>
    <property type="evidence" value="ECO:0007669"/>
    <property type="project" value="TreeGrafter"/>
</dbReference>
<dbReference type="GO" id="GO:0005814">
    <property type="term" value="C:centriole"/>
    <property type="evidence" value="ECO:0007669"/>
    <property type="project" value="TreeGrafter"/>
</dbReference>
<evidence type="ECO:0000256" key="1">
    <source>
        <dbReference type="SAM" id="MobiDB-lite"/>
    </source>
</evidence>
<organism evidence="2 3">
    <name type="scientific">Allacma fusca</name>
    <dbReference type="NCBI Taxonomy" id="39272"/>
    <lineage>
        <taxon>Eukaryota</taxon>
        <taxon>Metazoa</taxon>
        <taxon>Ecdysozoa</taxon>
        <taxon>Arthropoda</taxon>
        <taxon>Hexapoda</taxon>
        <taxon>Collembola</taxon>
        <taxon>Symphypleona</taxon>
        <taxon>Sminthuridae</taxon>
        <taxon>Allacma</taxon>
    </lineage>
</organism>
<dbReference type="GO" id="GO:0036064">
    <property type="term" value="C:ciliary basal body"/>
    <property type="evidence" value="ECO:0007669"/>
    <property type="project" value="InterPro"/>
</dbReference>
<dbReference type="OrthoDB" id="428850at2759"/>
<dbReference type="EMBL" id="CAJVCH010406395">
    <property type="protein sequence ID" value="CAG7817893.1"/>
    <property type="molecule type" value="Genomic_DNA"/>
</dbReference>
<feature type="compositionally biased region" description="Basic and acidic residues" evidence="1">
    <location>
        <begin position="903"/>
        <end position="913"/>
    </location>
</feature>
<accession>A0A8J2L8V1</accession>
<gene>
    <name evidence="2" type="ORF">AFUS01_LOCUS28431</name>
</gene>
<dbReference type="GO" id="GO:0032053">
    <property type="term" value="P:ciliary basal body organization"/>
    <property type="evidence" value="ECO:0007669"/>
    <property type="project" value="TreeGrafter"/>
</dbReference>
<reference evidence="2" key="1">
    <citation type="submission" date="2021-06" db="EMBL/GenBank/DDBJ databases">
        <authorList>
            <person name="Hodson N. C."/>
            <person name="Mongue J. A."/>
            <person name="Jaron S. K."/>
        </authorList>
    </citation>
    <scope>NUCLEOTIDE SEQUENCE</scope>
</reference>
<dbReference type="Proteomes" id="UP000708208">
    <property type="component" value="Unassembled WGS sequence"/>
</dbReference>
<dbReference type="InterPro" id="IPR030791">
    <property type="entry name" value="Rotatin"/>
</dbReference>
<evidence type="ECO:0000313" key="3">
    <source>
        <dbReference type="Proteomes" id="UP000708208"/>
    </source>
</evidence>
<feature type="region of interest" description="Disordered" evidence="1">
    <location>
        <begin position="903"/>
        <end position="926"/>
    </location>
</feature>
<name>A0A8J2L8V1_9HEXA</name>
<protein>
    <recommendedName>
        <fullName evidence="4">Rotatin</fullName>
    </recommendedName>
</protein>
<dbReference type="PANTHER" id="PTHR31691:SF1">
    <property type="entry name" value="ROTATIN"/>
    <property type="match status" value="1"/>
</dbReference>
<evidence type="ECO:0008006" key="4">
    <source>
        <dbReference type="Google" id="ProtNLM"/>
    </source>
</evidence>
<dbReference type="GO" id="GO:0005813">
    <property type="term" value="C:centrosome"/>
    <property type="evidence" value="ECO:0007669"/>
    <property type="project" value="InterPro"/>
</dbReference>